<dbReference type="InterPro" id="IPR006143">
    <property type="entry name" value="RND_pump_MFP"/>
</dbReference>
<feature type="signal peptide" evidence="3">
    <location>
        <begin position="1"/>
        <end position="22"/>
    </location>
</feature>
<dbReference type="SUPFAM" id="SSF111369">
    <property type="entry name" value="HlyD-like secretion proteins"/>
    <property type="match status" value="1"/>
</dbReference>
<dbReference type="PANTHER" id="PTHR30469">
    <property type="entry name" value="MULTIDRUG RESISTANCE PROTEIN MDTA"/>
    <property type="match status" value="1"/>
</dbReference>
<evidence type="ECO:0000256" key="2">
    <source>
        <dbReference type="SAM" id="Coils"/>
    </source>
</evidence>
<feature type="chain" id="PRO_5046782740" evidence="3">
    <location>
        <begin position="23"/>
        <end position="363"/>
    </location>
</feature>
<dbReference type="Proteomes" id="UP001216558">
    <property type="component" value="Unassembled WGS sequence"/>
</dbReference>
<dbReference type="Gene3D" id="2.40.50.100">
    <property type="match status" value="1"/>
</dbReference>
<reference evidence="5 6" key="1">
    <citation type="submission" date="2022-10" db="EMBL/GenBank/DDBJ databases">
        <title>Erythrobacter sp. sf7 Genome sequencing.</title>
        <authorList>
            <person name="Park S."/>
        </authorList>
    </citation>
    <scope>NUCLEOTIDE SEQUENCE [LARGE SCALE GENOMIC DNA]</scope>
    <source>
        <strain evidence="6">sf7</strain>
    </source>
</reference>
<dbReference type="Gene3D" id="1.10.287.470">
    <property type="entry name" value="Helix hairpin bin"/>
    <property type="match status" value="1"/>
</dbReference>
<gene>
    <name evidence="5" type="ORF">OIK40_00025</name>
</gene>
<evidence type="ECO:0000256" key="3">
    <source>
        <dbReference type="SAM" id="SignalP"/>
    </source>
</evidence>
<evidence type="ECO:0000313" key="5">
    <source>
        <dbReference type="EMBL" id="MDC8753025.1"/>
    </source>
</evidence>
<dbReference type="Pfam" id="PF25954">
    <property type="entry name" value="Beta-barrel_RND_2"/>
    <property type="match status" value="1"/>
</dbReference>
<feature type="domain" description="CusB-like beta-barrel" evidence="4">
    <location>
        <begin position="215"/>
        <end position="272"/>
    </location>
</feature>
<dbReference type="NCBIfam" id="TIGR01730">
    <property type="entry name" value="RND_mfp"/>
    <property type="match status" value="1"/>
</dbReference>
<evidence type="ECO:0000313" key="6">
    <source>
        <dbReference type="Proteomes" id="UP001216558"/>
    </source>
</evidence>
<keyword evidence="6" id="KW-1185">Reference proteome</keyword>
<dbReference type="RefSeq" id="WP_273675158.1">
    <property type="nucleotide sequence ID" value="NZ_JAQQXQ010000001.1"/>
</dbReference>
<keyword evidence="3" id="KW-0732">Signal</keyword>
<evidence type="ECO:0000256" key="1">
    <source>
        <dbReference type="ARBA" id="ARBA00009477"/>
    </source>
</evidence>
<evidence type="ECO:0000259" key="4">
    <source>
        <dbReference type="Pfam" id="PF25954"/>
    </source>
</evidence>
<keyword evidence="2" id="KW-0175">Coiled coil</keyword>
<comment type="caution">
    <text evidence="5">The sequence shown here is derived from an EMBL/GenBank/DDBJ whole genome shotgun (WGS) entry which is preliminary data.</text>
</comment>
<dbReference type="EMBL" id="JAQQXQ010000001">
    <property type="protein sequence ID" value="MDC8753025.1"/>
    <property type="molecule type" value="Genomic_DNA"/>
</dbReference>
<proteinExistence type="inferred from homology"/>
<comment type="similarity">
    <text evidence="1">Belongs to the membrane fusion protein (MFP) (TC 8.A.1) family.</text>
</comment>
<feature type="coiled-coil region" evidence="2">
    <location>
        <begin position="114"/>
        <end position="165"/>
    </location>
</feature>
<dbReference type="InterPro" id="IPR058792">
    <property type="entry name" value="Beta-barrel_RND_2"/>
</dbReference>
<accession>A0ABT5JLI6</accession>
<sequence>MTTHLIVPVAVMAALSALSACSSPPAEQSGDATAKPTAASGLAIETAVAREVENVPLGSAPGTIVLPPEARVAVTAPFSGAAVRVYVIEGQQVSRGDALALVRASEPVQIRGELARAQSAANLAEARAKRLSQLAEEGVIALARADEAAAELEQARASVAELSRLVSLGGVGPDGTMTLRAPIAGRLAHVGVETGGGIDALAAPFVIEAAGAYQVELQLPEQMARKVRPGMAVEIALAGGESEAAPVGGRIIAVAPSIDPVNRSVMARASIGAAPGIIAGRNVSVTILGQGSGIAVPDASVTRIDAKDHVFVRKASDKQGGWEKRAVEILARSGGEAVIAEGLAAGDVVAASSIAELKAANAE</sequence>
<dbReference type="Gene3D" id="2.40.30.170">
    <property type="match status" value="1"/>
</dbReference>
<name>A0ABT5JLI6_9SPHN</name>
<organism evidence="5 6">
    <name type="scientific">Erythrobacter fulvus</name>
    <dbReference type="NCBI Taxonomy" id="2987523"/>
    <lineage>
        <taxon>Bacteria</taxon>
        <taxon>Pseudomonadati</taxon>
        <taxon>Pseudomonadota</taxon>
        <taxon>Alphaproteobacteria</taxon>
        <taxon>Sphingomonadales</taxon>
        <taxon>Erythrobacteraceae</taxon>
        <taxon>Erythrobacter/Porphyrobacter group</taxon>
        <taxon>Erythrobacter</taxon>
    </lineage>
</organism>
<protein>
    <submittedName>
        <fullName evidence="5">Efflux RND transporter periplasmic adaptor subunit</fullName>
    </submittedName>
</protein>
<dbReference type="Gene3D" id="2.40.420.20">
    <property type="match status" value="1"/>
</dbReference>
<dbReference type="PANTHER" id="PTHR30469:SF15">
    <property type="entry name" value="HLYD FAMILY OF SECRETION PROTEINS"/>
    <property type="match status" value="1"/>
</dbReference>